<dbReference type="InterPro" id="IPR036895">
    <property type="entry name" value="Uracil-DNA_glycosylase-like_sf"/>
</dbReference>
<dbReference type="AlphaFoldDB" id="A0A2Z5QYL0"/>
<evidence type="ECO:0000313" key="2">
    <source>
        <dbReference type="Proteomes" id="UP000250241"/>
    </source>
</evidence>
<dbReference type="Gene3D" id="3.40.470.10">
    <property type="entry name" value="Uracil-DNA glycosylase-like domain"/>
    <property type="match status" value="1"/>
</dbReference>
<proteinExistence type="predicted"/>
<keyword evidence="2" id="KW-1185">Reference proteome</keyword>
<dbReference type="GeneID" id="93861235"/>
<dbReference type="Proteomes" id="UP000250241">
    <property type="component" value="Chromosome"/>
</dbReference>
<dbReference type="SMART" id="SM00987">
    <property type="entry name" value="UreE_C"/>
    <property type="match status" value="1"/>
</dbReference>
<dbReference type="PANTHER" id="PTHR42160:SF1">
    <property type="entry name" value="URACIL-DNA GLYCOSYLASE SUPERFAMILY PROTEIN"/>
    <property type="match status" value="1"/>
</dbReference>
<dbReference type="PANTHER" id="PTHR42160">
    <property type="entry name" value="URACIL-DNA GLYCOSYLASE SUPERFAMILY PROTEIN"/>
    <property type="match status" value="1"/>
</dbReference>
<sequence length="197" mass="22468">MNLLPEANLLYQEINDATTNAEMRAKGYTPVYTATAAARIMLVGQAPGRIAQQTHKPWNDASGRLLRQWLGVTDNEFYNPDLFALTPMDFYYPGKGKHGDKPPRKEFAPTWHPRLRELMPQVRLTILVGSYAQRYYLGTGAKKNLAETVADYEQYLPAQLPLVHPSPLTIGWRKRNLWFEDEVIPAAKELVRSIIDQ</sequence>
<dbReference type="KEGG" id="raj:RA11412_1256"/>
<dbReference type="SMART" id="SM00986">
    <property type="entry name" value="UDG"/>
    <property type="match status" value="1"/>
</dbReference>
<reference evidence="1 2" key="1">
    <citation type="submission" date="2016-10" db="EMBL/GenBank/DDBJ databases">
        <title>Genome sequence of Rothia aeria strain JCM11412.</title>
        <authorList>
            <person name="Nambu T."/>
        </authorList>
    </citation>
    <scope>NUCLEOTIDE SEQUENCE [LARGE SCALE GENOMIC DNA]</scope>
    <source>
        <strain evidence="1 2">JCM 11412</strain>
    </source>
</reference>
<dbReference type="InterPro" id="IPR005122">
    <property type="entry name" value="Uracil-DNA_glycosylase-like"/>
</dbReference>
<dbReference type="InterPro" id="IPR047124">
    <property type="entry name" value="HI_0220.2"/>
</dbReference>
<dbReference type="CDD" id="cd10033">
    <property type="entry name" value="UDG_like"/>
    <property type="match status" value="1"/>
</dbReference>
<dbReference type="Pfam" id="PF03167">
    <property type="entry name" value="UDG"/>
    <property type="match status" value="1"/>
</dbReference>
<accession>A0A2Z5QYL0</accession>
<dbReference type="EMBL" id="AP017895">
    <property type="protein sequence ID" value="BAV87555.1"/>
    <property type="molecule type" value="Genomic_DNA"/>
</dbReference>
<protein>
    <submittedName>
        <fullName evidence="1">Uncharacterized protein</fullName>
    </submittedName>
</protein>
<gene>
    <name evidence="1" type="ORF">RA11412_1256</name>
</gene>
<dbReference type="SUPFAM" id="SSF52141">
    <property type="entry name" value="Uracil-DNA glycosylase-like"/>
    <property type="match status" value="1"/>
</dbReference>
<organism evidence="1 2">
    <name type="scientific">Rothia aeria</name>
    <dbReference type="NCBI Taxonomy" id="172042"/>
    <lineage>
        <taxon>Bacteria</taxon>
        <taxon>Bacillati</taxon>
        <taxon>Actinomycetota</taxon>
        <taxon>Actinomycetes</taxon>
        <taxon>Micrococcales</taxon>
        <taxon>Micrococcaceae</taxon>
        <taxon>Rothia</taxon>
    </lineage>
</organism>
<evidence type="ECO:0000313" key="1">
    <source>
        <dbReference type="EMBL" id="BAV87555.1"/>
    </source>
</evidence>
<dbReference type="RefSeq" id="WP_128087594.1">
    <property type="nucleotide sequence ID" value="NZ_CP068102.1"/>
</dbReference>
<name>A0A2Z5QYL0_9MICC</name>